<reference evidence="3" key="3">
    <citation type="submission" date="2025-08" db="UniProtKB">
        <authorList>
            <consortium name="RefSeq"/>
        </authorList>
    </citation>
    <scope>IDENTIFICATION</scope>
    <source>
        <strain evidence="3">CBS 342.82</strain>
    </source>
</reference>
<evidence type="ECO:0008006" key="4">
    <source>
        <dbReference type="Google" id="ProtNLM"/>
    </source>
</evidence>
<keyword evidence="2" id="KW-1185">Reference proteome</keyword>
<sequence>MAARIFSRVLLLRHSFPVCSSSLDQQWHAVVESNPPIAYPIVRPKNNTRIHTRSTAARSCGSASSAGRDQKYIVLPSRIRQFGPRMNRARKRWFARTFGLRRAN</sequence>
<evidence type="ECO:0000313" key="3">
    <source>
        <dbReference type="RefSeq" id="XP_033462823.1"/>
    </source>
</evidence>
<name>A0A6J3MFX7_9PEZI</name>
<dbReference type="RefSeq" id="XP_033462823.1">
    <property type="nucleotide sequence ID" value="XM_033609102.1"/>
</dbReference>
<feature type="chain" id="PRO_5026794407" description="Secreted protein" evidence="1">
    <location>
        <begin position="22"/>
        <end position="104"/>
    </location>
</feature>
<dbReference type="Proteomes" id="UP000504637">
    <property type="component" value="Unplaced"/>
</dbReference>
<reference evidence="3" key="1">
    <citation type="submission" date="2020-01" db="EMBL/GenBank/DDBJ databases">
        <authorList>
            <consortium name="DOE Joint Genome Institute"/>
            <person name="Haridas S."/>
            <person name="Albert R."/>
            <person name="Binder M."/>
            <person name="Bloem J."/>
            <person name="Labutti K."/>
            <person name="Salamov A."/>
            <person name="Andreopoulos B."/>
            <person name="Baker S.E."/>
            <person name="Barry K."/>
            <person name="Bills G."/>
            <person name="Bluhm B.H."/>
            <person name="Cannon C."/>
            <person name="Castanera R."/>
            <person name="Culley D.E."/>
            <person name="Daum C."/>
            <person name="Ezra D."/>
            <person name="Gonzalez J.B."/>
            <person name="Henrissat B."/>
            <person name="Kuo A."/>
            <person name="Liang C."/>
            <person name="Lipzen A."/>
            <person name="Lutzoni F."/>
            <person name="Magnuson J."/>
            <person name="Mondo S."/>
            <person name="Nolan M."/>
            <person name="Ohm R."/>
            <person name="Pangilinan J."/>
            <person name="Park H.-J."/>
            <person name="Ramirez L."/>
            <person name="Alfaro M."/>
            <person name="Sun H."/>
            <person name="Tritt A."/>
            <person name="Yoshinaga Y."/>
            <person name="Zwiers L.-H."/>
            <person name="Turgeon B.G."/>
            <person name="Goodwin S.B."/>
            <person name="Spatafora J.W."/>
            <person name="Crous P.W."/>
            <person name="Grigoriev I.V."/>
        </authorList>
    </citation>
    <scope>NUCLEOTIDE SEQUENCE</scope>
    <source>
        <strain evidence="3">CBS 342.82</strain>
    </source>
</reference>
<proteinExistence type="predicted"/>
<protein>
    <recommendedName>
        <fullName evidence="4">Secreted protein</fullName>
    </recommendedName>
</protein>
<feature type="signal peptide" evidence="1">
    <location>
        <begin position="1"/>
        <end position="21"/>
    </location>
</feature>
<evidence type="ECO:0000313" key="2">
    <source>
        <dbReference type="Proteomes" id="UP000504637"/>
    </source>
</evidence>
<accession>A0A6J3MFX7</accession>
<dbReference type="GeneID" id="54366903"/>
<keyword evidence="1" id="KW-0732">Signal</keyword>
<evidence type="ECO:0000256" key="1">
    <source>
        <dbReference type="SAM" id="SignalP"/>
    </source>
</evidence>
<organism evidence="3">
    <name type="scientific">Dissoconium aciculare CBS 342.82</name>
    <dbReference type="NCBI Taxonomy" id="1314786"/>
    <lineage>
        <taxon>Eukaryota</taxon>
        <taxon>Fungi</taxon>
        <taxon>Dikarya</taxon>
        <taxon>Ascomycota</taxon>
        <taxon>Pezizomycotina</taxon>
        <taxon>Dothideomycetes</taxon>
        <taxon>Dothideomycetidae</taxon>
        <taxon>Mycosphaerellales</taxon>
        <taxon>Dissoconiaceae</taxon>
        <taxon>Dissoconium</taxon>
    </lineage>
</organism>
<gene>
    <name evidence="3" type="ORF">K489DRAFT_98299</name>
</gene>
<reference evidence="3" key="2">
    <citation type="submission" date="2020-04" db="EMBL/GenBank/DDBJ databases">
        <authorList>
            <consortium name="NCBI Genome Project"/>
        </authorList>
    </citation>
    <scope>NUCLEOTIDE SEQUENCE</scope>
    <source>
        <strain evidence="3">CBS 342.82</strain>
    </source>
</reference>
<dbReference type="AlphaFoldDB" id="A0A6J3MFX7"/>